<dbReference type="CDD" id="cd00065">
    <property type="entry name" value="FYVE_like_SF"/>
    <property type="match status" value="1"/>
</dbReference>
<keyword evidence="2 4" id="KW-0863">Zinc-finger</keyword>
<evidence type="ECO:0000256" key="3">
    <source>
        <dbReference type="ARBA" id="ARBA00022833"/>
    </source>
</evidence>
<protein>
    <recommendedName>
        <fullName evidence="5">FYVE-type domain-containing protein</fullName>
    </recommendedName>
</protein>
<dbReference type="OrthoDB" id="156797at2759"/>
<dbReference type="SMART" id="SM00064">
    <property type="entry name" value="FYVE"/>
    <property type="match status" value="1"/>
</dbReference>
<dbReference type="InterPro" id="IPR011011">
    <property type="entry name" value="Znf_FYVE_PHD"/>
</dbReference>
<feature type="domain" description="FYVE-type" evidence="5">
    <location>
        <begin position="277"/>
        <end position="331"/>
    </location>
</feature>
<evidence type="ECO:0000256" key="1">
    <source>
        <dbReference type="ARBA" id="ARBA00022723"/>
    </source>
</evidence>
<keyword evidence="3" id="KW-0862">Zinc</keyword>
<reference evidence="6" key="1">
    <citation type="submission" date="2013-12" db="EMBL/GenBank/DDBJ databases">
        <title>The Genome Sequence of Aphanomyces invadans NJM9701.</title>
        <authorList>
            <consortium name="The Broad Institute Genomics Platform"/>
            <person name="Russ C."/>
            <person name="Tyler B."/>
            <person name="van West P."/>
            <person name="Dieguez-Uribeondo J."/>
            <person name="Young S.K."/>
            <person name="Zeng Q."/>
            <person name="Gargeya S."/>
            <person name="Fitzgerald M."/>
            <person name="Abouelleil A."/>
            <person name="Alvarado L."/>
            <person name="Chapman S.B."/>
            <person name="Gainer-Dewar J."/>
            <person name="Goldberg J."/>
            <person name="Griggs A."/>
            <person name="Gujja S."/>
            <person name="Hansen M."/>
            <person name="Howarth C."/>
            <person name="Imamovic A."/>
            <person name="Ireland A."/>
            <person name="Larimer J."/>
            <person name="McCowan C."/>
            <person name="Murphy C."/>
            <person name="Pearson M."/>
            <person name="Poon T.W."/>
            <person name="Priest M."/>
            <person name="Roberts A."/>
            <person name="Saif S."/>
            <person name="Shea T."/>
            <person name="Sykes S."/>
            <person name="Wortman J."/>
            <person name="Nusbaum C."/>
            <person name="Birren B."/>
        </authorList>
    </citation>
    <scope>NUCLEOTIDE SEQUENCE [LARGE SCALE GENOMIC DNA]</scope>
    <source>
        <strain evidence="6">NJM9701</strain>
    </source>
</reference>
<dbReference type="EMBL" id="KI913979">
    <property type="protein sequence ID" value="ETV95845.1"/>
    <property type="molecule type" value="Genomic_DNA"/>
</dbReference>
<dbReference type="PANTHER" id="PTHR13510">
    <property type="entry name" value="FYVE-FINGER-CONTAINING RAB5 EFFECTOR PROTEIN RABENOSYN-5-RELATED"/>
    <property type="match status" value="1"/>
</dbReference>
<dbReference type="InterPro" id="IPR000306">
    <property type="entry name" value="Znf_FYVE"/>
</dbReference>
<dbReference type="GeneID" id="20087939"/>
<dbReference type="Gene3D" id="3.30.40.10">
    <property type="entry name" value="Zinc/RING finger domain, C3HC4 (zinc finger)"/>
    <property type="match status" value="1"/>
</dbReference>
<evidence type="ECO:0000259" key="5">
    <source>
        <dbReference type="PROSITE" id="PS50178"/>
    </source>
</evidence>
<dbReference type="RefSeq" id="XP_008875597.1">
    <property type="nucleotide sequence ID" value="XM_008877375.1"/>
</dbReference>
<dbReference type="VEuPathDB" id="FungiDB:H310_10889"/>
<dbReference type="PANTHER" id="PTHR13510:SF44">
    <property type="entry name" value="RABENOSYN-5"/>
    <property type="match status" value="1"/>
</dbReference>
<keyword evidence="1" id="KW-0479">Metal-binding</keyword>
<evidence type="ECO:0000256" key="4">
    <source>
        <dbReference type="PROSITE-ProRule" id="PRU00091"/>
    </source>
</evidence>
<organism evidence="6">
    <name type="scientific">Aphanomyces invadans</name>
    <dbReference type="NCBI Taxonomy" id="157072"/>
    <lineage>
        <taxon>Eukaryota</taxon>
        <taxon>Sar</taxon>
        <taxon>Stramenopiles</taxon>
        <taxon>Oomycota</taxon>
        <taxon>Saprolegniomycetes</taxon>
        <taxon>Saprolegniales</taxon>
        <taxon>Verrucalvaceae</taxon>
        <taxon>Aphanomyces</taxon>
    </lineage>
</organism>
<dbReference type="SUPFAM" id="SSF57903">
    <property type="entry name" value="FYVE/PHD zinc finger"/>
    <property type="match status" value="1"/>
</dbReference>
<evidence type="ECO:0000313" key="6">
    <source>
        <dbReference type="EMBL" id="ETV95845.1"/>
    </source>
</evidence>
<accession>A0A024TNY3</accession>
<name>A0A024TNY3_9STRA</name>
<sequence length="452" mass="50143">MLPTADVFDCQPLSAKTEAALLTQATSAWKGLVDNAVSSESYRIEKVVRNETTGRCATLRKPRDTINMSQDGVVAHTRTRATIEQAAAFFYLDTAAKAEQFARVMDELVEAKRTLYTLVDRPVVDDGVNKPLDYISVDWMMIKFKKGVPARDLCYLEIHKEFKFACPLTGVTRRGWVRCIHSVRMDCCPDMQKKYGVIRMEIQRSGHVFMESNEPGVLDYYKLYFGSPRGAILGKHFNNLYLKGAMRTSARAILNLDEHFTTERLKPLLSTPLPDEKVESKTCSGCHARFSWRTTKRLCRACGVAICLKCSSLWSLTLQGSAVKVPLCAPCVGSNLDADIECSKITYDVVNSSRASYEDVSNYGETCHGEFGVPSSPSSASVTVRWTPSDSGPLSSHRSYDGHMVIQNQSESMHSASGSADVALSDLMCSIDQQKYLLNKLQVGLAARARGY</sequence>
<dbReference type="GO" id="GO:0008270">
    <property type="term" value="F:zinc ion binding"/>
    <property type="evidence" value="ECO:0007669"/>
    <property type="project" value="UniProtKB-KW"/>
</dbReference>
<dbReference type="PROSITE" id="PS50178">
    <property type="entry name" value="ZF_FYVE"/>
    <property type="match status" value="1"/>
</dbReference>
<gene>
    <name evidence="6" type="ORF">H310_10889</name>
</gene>
<dbReference type="InterPro" id="IPR017455">
    <property type="entry name" value="Znf_FYVE-rel"/>
</dbReference>
<evidence type="ECO:0000256" key="2">
    <source>
        <dbReference type="ARBA" id="ARBA00022771"/>
    </source>
</evidence>
<dbReference type="InterPro" id="IPR023393">
    <property type="entry name" value="START-like_dom_sf"/>
</dbReference>
<dbReference type="InterPro" id="IPR052727">
    <property type="entry name" value="Rab4/Rab5_effector"/>
</dbReference>
<dbReference type="InterPro" id="IPR013083">
    <property type="entry name" value="Znf_RING/FYVE/PHD"/>
</dbReference>
<dbReference type="Gene3D" id="3.30.530.20">
    <property type="match status" value="1"/>
</dbReference>
<dbReference type="AlphaFoldDB" id="A0A024TNY3"/>
<dbReference type="Pfam" id="PF01363">
    <property type="entry name" value="FYVE"/>
    <property type="match status" value="1"/>
</dbReference>
<proteinExistence type="predicted"/>